<protein>
    <submittedName>
        <fullName evidence="1">Galectin</fullName>
    </submittedName>
</protein>
<gene>
    <name evidence="1" type="ORF">Mgra_00004299</name>
</gene>
<dbReference type="Proteomes" id="UP000605970">
    <property type="component" value="Unassembled WGS sequence"/>
</dbReference>
<dbReference type="AlphaFoldDB" id="A0A8S9ZSF2"/>
<comment type="caution">
    <text evidence="1">The sequence shown here is derived from an EMBL/GenBank/DDBJ whole genome shotgun (WGS) entry which is preliminary data.</text>
</comment>
<dbReference type="OrthoDB" id="10367206at2759"/>
<dbReference type="EMBL" id="JABEBT010000031">
    <property type="protein sequence ID" value="KAF7636312.1"/>
    <property type="molecule type" value="Genomic_DNA"/>
</dbReference>
<name>A0A8S9ZSF2_9BILA</name>
<keyword evidence="2" id="KW-1185">Reference proteome</keyword>
<evidence type="ECO:0000313" key="2">
    <source>
        <dbReference type="Proteomes" id="UP000605970"/>
    </source>
</evidence>
<accession>A0A8S9ZSF2</accession>
<sequence>MNETKFKIFPPLIIGHLFNLEIIINKRELKIHYGTIKEIKYLLYTPTWTIQYIKVDSEALSLPPRGKYVEIERFNKEI</sequence>
<organism evidence="1 2">
    <name type="scientific">Meloidogyne graminicola</name>
    <dbReference type="NCBI Taxonomy" id="189291"/>
    <lineage>
        <taxon>Eukaryota</taxon>
        <taxon>Metazoa</taxon>
        <taxon>Ecdysozoa</taxon>
        <taxon>Nematoda</taxon>
        <taxon>Chromadorea</taxon>
        <taxon>Rhabditida</taxon>
        <taxon>Tylenchina</taxon>
        <taxon>Tylenchomorpha</taxon>
        <taxon>Tylenchoidea</taxon>
        <taxon>Meloidogynidae</taxon>
        <taxon>Meloidogyninae</taxon>
        <taxon>Meloidogyne</taxon>
    </lineage>
</organism>
<evidence type="ECO:0000313" key="1">
    <source>
        <dbReference type="EMBL" id="KAF7636312.1"/>
    </source>
</evidence>
<proteinExistence type="predicted"/>
<reference evidence="1" key="1">
    <citation type="journal article" date="2020" name="Ecol. Evol.">
        <title>Genome structure and content of the rice root-knot nematode (Meloidogyne graminicola).</title>
        <authorList>
            <person name="Phan N.T."/>
            <person name="Danchin E.G.J."/>
            <person name="Klopp C."/>
            <person name="Perfus-Barbeoch L."/>
            <person name="Kozlowski D.K."/>
            <person name="Koutsovoulos G.D."/>
            <person name="Lopez-Roques C."/>
            <person name="Bouchez O."/>
            <person name="Zahm M."/>
            <person name="Besnard G."/>
            <person name="Bellafiore S."/>
        </authorList>
    </citation>
    <scope>NUCLEOTIDE SEQUENCE</scope>
    <source>
        <strain evidence="1">VN-18</strain>
    </source>
</reference>